<evidence type="ECO:0000256" key="3">
    <source>
        <dbReference type="ARBA" id="ARBA00022490"/>
    </source>
</evidence>
<dbReference type="PANTHER" id="PTHR11741">
    <property type="entry name" value="ELONGATION FACTOR TS"/>
    <property type="match status" value="1"/>
</dbReference>
<evidence type="ECO:0000256" key="4">
    <source>
        <dbReference type="ARBA" id="ARBA00022768"/>
    </source>
</evidence>
<gene>
    <name evidence="6" type="primary">tsf</name>
    <name evidence="10" type="ORF">H9L13_08170</name>
</gene>
<dbReference type="PROSITE" id="PS01127">
    <property type="entry name" value="EF_TS_2"/>
    <property type="match status" value="1"/>
</dbReference>
<dbReference type="HAMAP" id="MF_00050">
    <property type="entry name" value="EF_Ts"/>
    <property type="match status" value="1"/>
</dbReference>
<keyword evidence="5 6" id="KW-0648">Protein biosynthesis</keyword>
<dbReference type="NCBIfam" id="TIGR00116">
    <property type="entry name" value="tsf"/>
    <property type="match status" value="1"/>
</dbReference>
<dbReference type="RefSeq" id="WP_187537260.1">
    <property type="nucleotide sequence ID" value="NZ_BAABJT010000001.1"/>
</dbReference>
<keyword evidence="3 6" id="KW-0963">Cytoplasm</keyword>
<dbReference type="InterPro" id="IPR009060">
    <property type="entry name" value="UBA-like_sf"/>
</dbReference>
<sequence length="314" mass="32914">MAEITAASVKELRERTGAGMMDCKKALAETNGDMEAAIDWLRAKGLSAAAKKAGRTAAEGLVGVVVEGNRGAVIEVNSETDFVAKNELFQDFVRNVAKLSLAHGTDIEALGNAAYPDGGTVTEKLTDNISKIGENQSLRRAAILDVNQGVIVPYVHNQVAPGLGKIGVLVALESDAPADTLTALGKQIAMHVAAANPLALNADDLDPALIERERSVAMEKAKDSGKPQNIIEKMVEGGLGKFRKENALLSQLFVMDGKTPVSDVVAQAAKDAGTAITLAQFVRFQLGEGIEKKQDDFAAEVAAAAGVKKDEPVA</sequence>
<dbReference type="Gene3D" id="1.10.8.10">
    <property type="entry name" value="DNA helicase RuvA subunit, C-terminal domain"/>
    <property type="match status" value="1"/>
</dbReference>
<evidence type="ECO:0000313" key="11">
    <source>
        <dbReference type="Proteomes" id="UP000515971"/>
    </source>
</evidence>
<dbReference type="SUPFAM" id="SSF46934">
    <property type="entry name" value="UBA-like"/>
    <property type="match status" value="1"/>
</dbReference>
<protein>
    <recommendedName>
        <fullName evidence="2 6">Elongation factor Ts</fullName>
        <shortName evidence="6">EF-Ts</shortName>
    </recommendedName>
</protein>
<evidence type="ECO:0000256" key="5">
    <source>
        <dbReference type="ARBA" id="ARBA00022917"/>
    </source>
</evidence>
<name>A0A7G9SFP3_9SPHN</name>
<dbReference type="AlphaFoldDB" id="A0A7G9SFP3"/>
<organism evidence="10 11">
    <name type="scientific">Sphingomonas lutea</name>
    <dbReference type="NCBI Taxonomy" id="1045317"/>
    <lineage>
        <taxon>Bacteria</taxon>
        <taxon>Pseudomonadati</taxon>
        <taxon>Pseudomonadota</taxon>
        <taxon>Alphaproteobacteria</taxon>
        <taxon>Sphingomonadales</taxon>
        <taxon>Sphingomonadaceae</taxon>
        <taxon>Sphingomonas</taxon>
    </lineage>
</organism>
<evidence type="ECO:0000256" key="7">
    <source>
        <dbReference type="RuleBase" id="RU000642"/>
    </source>
</evidence>
<dbReference type="InterPro" id="IPR001816">
    <property type="entry name" value="Transl_elong_EFTs/EF1B"/>
</dbReference>
<evidence type="ECO:0000259" key="9">
    <source>
        <dbReference type="Pfam" id="PF00889"/>
    </source>
</evidence>
<keyword evidence="11" id="KW-1185">Reference proteome</keyword>
<dbReference type="GO" id="GO:0003746">
    <property type="term" value="F:translation elongation factor activity"/>
    <property type="evidence" value="ECO:0007669"/>
    <property type="project" value="UniProtKB-UniRule"/>
</dbReference>
<comment type="similarity">
    <text evidence="1 6 7">Belongs to the EF-Ts family.</text>
</comment>
<feature type="region of interest" description="Involved in Mg(2+) ion dislocation from EF-Tu" evidence="6">
    <location>
        <begin position="80"/>
        <end position="83"/>
    </location>
</feature>
<dbReference type="Proteomes" id="UP000515971">
    <property type="component" value="Chromosome"/>
</dbReference>
<comment type="subcellular location">
    <subcellularLocation>
        <location evidence="6 8">Cytoplasm</location>
    </subcellularLocation>
</comment>
<evidence type="ECO:0000256" key="8">
    <source>
        <dbReference type="RuleBase" id="RU000643"/>
    </source>
</evidence>
<dbReference type="KEGG" id="slut:H9L13_08170"/>
<dbReference type="Gene3D" id="1.10.286.20">
    <property type="match status" value="1"/>
</dbReference>
<evidence type="ECO:0000313" key="10">
    <source>
        <dbReference type="EMBL" id="QNN66668.1"/>
    </source>
</evidence>
<feature type="domain" description="Translation elongation factor EFTs/EF1B dimerisation" evidence="9">
    <location>
        <begin position="71"/>
        <end position="288"/>
    </location>
</feature>
<accession>A0A7G9SFP3</accession>
<reference evidence="10 11" key="1">
    <citation type="submission" date="2020-08" db="EMBL/GenBank/DDBJ databases">
        <title>Genome sequence of Sphingomonas lutea KCTC 23642T.</title>
        <authorList>
            <person name="Hyun D.-W."/>
            <person name="Bae J.-W."/>
        </authorList>
    </citation>
    <scope>NUCLEOTIDE SEQUENCE [LARGE SCALE GENOMIC DNA]</scope>
    <source>
        <strain evidence="10 11">KCTC 23642</strain>
    </source>
</reference>
<keyword evidence="4 6" id="KW-0251">Elongation factor</keyword>
<comment type="function">
    <text evidence="6 7">Associates with the EF-Tu.GDP complex and induces the exchange of GDP to GTP. It remains bound to the aminoacyl-tRNA.EF-Tu.GTP complex up to the GTP hydrolysis stage on the ribosome.</text>
</comment>
<dbReference type="GO" id="GO:0005737">
    <property type="term" value="C:cytoplasm"/>
    <property type="evidence" value="ECO:0007669"/>
    <property type="project" value="UniProtKB-SubCell"/>
</dbReference>
<dbReference type="Gene3D" id="3.30.479.20">
    <property type="entry name" value="Elongation factor Ts, dimerisation domain"/>
    <property type="match status" value="2"/>
</dbReference>
<evidence type="ECO:0000256" key="6">
    <source>
        <dbReference type="HAMAP-Rule" id="MF_00050"/>
    </source>
</evidence>
<dbReference type="InterPro" id="IPR036402">
    <property type="entry name" value="EF-Ts_dimer_sf"/>
</dbReference>
<dbReference type="FunFam" id="1.10.8.10:FF:000001">
    <property type="entry name" value="Elongation factor Ts"/>
    <property type="match status" value="1"/>
</dbReference>
<dbReference type="InterPro" id="IPR014039">
    <property type="entry name" value="Transl_elong_EFTs/EF1B_dimer"/>
</dbReference>
<evidence type="ECO:0000256" key="2">
    <source>
        <dbReference type="ARBA" id="ARBA00016956"/>
    </source>
</evidence>
<proteinExistence type="inferred from homology"/>
<evidence type="ECO:0000256" key="1">
    <source>
        <dbReference type="ARBA" id="ARBA00005532"/>
    </source>
</evidence>
<dbReference type="InterPro" id="IPR018101">
    <property type="entry name" value="Transl_elong_Ts_CS"/>
</dbReference>
<dbReference type="CDD" id="cd14275">
    <property type="entry name" value="UBA_EF-Ts"/>
    <property type="match status" value="1"/>
</dbReference>
<dbReference type="PROSITE" id="PS01126">
    <property type="entry name" value="EF_TS_1"/>
    <property type="match status" value="1"/>
</dbReference>
<dbReference type="Pfam" id="PF00889">
    <property type="entry name" value="EF_TS"/>
    <property type="match status" value="1"/>
</dbReference>
<dbReference type="SUPFAM" id="SSF54713">
    <property type="entry name" value="Elongation factor Ts (EF-Ts), dimerisation domain"/>
    <property type="match status" value="1"/>
</dbReference>
<dbReference type="FunFam" id="1.10.286.20:FF:000001">
    <property type="entry name" value="Elongation factor Ts"/>
    <property type="match status" value="1"/>
</dbReference>
<dbReference type="EMBL" id="CP060718">
    <property type="protein sequence ID" value="QNN66668.1"/>
    <property type="molecule type" value="Genomic_DNA"/>
</dbReference>
<dbReference type="PANTHER" id="PTHR11741:SF0">
    <property type="entry name" value="ELONGATION FACTOR TS, MITOCHONDRIAL"/>
    <property type="match status" value="1"/>
</dbReference>